<evidence type="ECO:0000313" key="2">
    <source>
        <dbReference type="Proteomes" id="UP001062846"/>
    </source>
</evidence>
<proteinExistence type="predicted"/>
<comment type="caution">
    <text evidence="1">The sequence shown here is derived from an EMBL/GenBank/DDBJ whole genome shotgun (WGS) entry which is preliminary data.</text>
</comment>
<protein>
    <submittedName>
        <fullName evidence="1">Uncharacterized protein</fullName>
    </submittedName>
</protein>
<reference evidence="1" key="1">
    <citation type="submission" date="2022-02" db="EMBL/GenBank/DDBJ databases">
        <title>Plant Genome Project.</title>
        <authorList>
            <person name="Zhang R.-G."/>
        </authorList>
    </citation>
    <scope>NUCLEOTIDE SEQUENCE</scope>
    <source>
        <strain evidence="1">AT1</strain>
    </source>
</reference>
<dbReference type="Proteomes" id="UP001062846">
    <property type="component" value="Chromosome 10"/>
</dbReference>
<dbReference type="EMBL" id="CM046397">
    <property type="protein sequence ID" value="KAI8534646.1"/>
    <property type="molecule type" value="Genomic_DNA"/>
</dbReference>
<gene>
    <name evidence="1" type="ORF">RHMOL_Rhmol10G0106400</name>
</gene>
<organism evidence="1 2">
    <name type="scientific">Rhododendron molle</name>
    <name type="common">Chinese azalea</name>
    <name type="synonym">Azalea mollis</name>
    <dbReference type="NCBI Taxonomy" id="49168"/>
    <lineage>
        <taxon>Eukaryota</taxon>
        <taxon>Viridiplantae</taxon>
        <taxon>Streptophyta</taxon>
        <taxon>Embryophyta</taxon>
        <taxon>Tracheophyta</taxon>
        <taxon>Spermatophyta</taxon>
        <taxon>Magnoliopsida</taxon>
        <taxon>eudicotyledons</taxon>
        <taxon>Gunneridae</taxon>
        <taxon>Pentapetalae</taxon>
        <taxon>asterids</taxon>
        <taxon>Ericales</taxon>
        <taxon>Ericaceae</taxon>
        <taxon>Ericoideae</taxon>
        <taxon>Rhodoreae</taxon>
        <taxon>Rhododendron</taxon>
    </lineage>
</organism>
<sequence length="208" mass="23921">MVCGIPSKYRLDSYMETLISPNHGGRIRRQCRSSSADMLFSTSSSSPFDGCPSCLIHVFFLDGINSPDYDPYCHNNDLDDDIWDGWVQEINLQIGYFTHQTRCHQHHIACCTGLTELGNRHFVEWRHWGNTSVLPPMLKFRAKWKHITYTAPRSAAPPHLRSRGMKEYTYTLSSGLCPIYVLICSNYSVQFEDSWCYGYLVYLRGDAS</sequence>
<name>A0ACC0M1L5_RHOML</name>
<accession>A0ACC0M1L5</accession>
<evidence type="ECO:0000313" key="1">
    <source>
        <dbReference type="EMBL" id="KAI8534646.1"/>
    </source>
</evidence>
<keyword evidence="2" id="KW-1185">Reference proteome</keyword>